<sequence length="158" mass="17074">MSAFLSKIVARAAAPSRIAQLPQPVVFTNGVFDVLHRGHVTYLAQARELGASLVVALNTDASARRLGKGADRPLNREQDRAVVMAALESVSLVTWFDEDTPLELIQELRPAVLVKGGDYDMDKLAEAQVVRGYGGRALAIPFVQGYSTTALVNRIRSA</sequence>
<dbReference type="Proteomes" id="UP000070433">
    <property type="component" value="Chromosome"/>
</dbReference>
<keyword evidence="3" id="KW-0548">Nucleotidyltransferase</keyword>
<keyword evidence="10" id="KW-1185">Reference proteome</keyword>
<feature type="domain" description="Cytidyltransferase-like" evidence="8">
    <location>
        <begin position="27"/>
        <end position="137"/>
    </location>
</feature>
<dbReference type="PANTHER" id="PTHR43793">
    <property type="entry name" value="FAD SYNTHASE"/>
    <property type="match status" value="1"/>
</dbReference>
<name>A0A127JSX8_9BURK</name>
<dbReference type="AlphaFoldDB" id="A0A127JSX8"/>
<dbReference type="Gene3D" id="3.40.50.620">
    <property type="entry name" value="HUPs"/>
    <property type="match status" value="1"/>
</dbReference>
<evidence type="ECO:0000256" key="6">
    <source>
        <dbReference type="ARBA" id="ARBA00023277"/>
    </source>
</evidence>
<dbReference type="EC" id="2.7.7.70" evidence="1"/>
<gene>
    <name evidence="9" type="ORF">UC35_09650</name>
</gene>
<reference evidence="9 10" key="1">
    <citation type="journal article" date="2014" name="Int. J. Syst. Evol. Microbiol.">
        <title>Ramlibacter solisilvae sp. nov., isolated from forest soil, and emended description of the genus Ramlibacter.</title>
        <authorList>
            <person name="Lee H.J."/>
            <person name="Lee S.H."/>
            <person name="Lee S.S."/>
            <person name="Lee J.S."/>
            <person name="Kim Y."/>
            <person name="Kim S.C."/>
            <person name="Jeon C.O."/>
        </authorList>
    </citation>
    <scope>NUCLEOTIDE SEQUENCE [LARGE SCALE GENOMIC DNA]</scope>
    <source>
        <strain evidence="9 10">5-10</strain>
    </source>
</reference>
<evidence type="ECO:0000259" key="8">
    <source>
        <dbReference type="Pfam" id="PF01467"/>
    </source>
</evidence>
<evidence type="ECO:0000256" key="2">
    <source>
        <dbReference type="ARBA" id="ARBA00022679"/>
    </source>
</evidence>
<dbReference type="InterPro" id="IPR050385">
    <property type="entry name" value="Archaeal_FAD_synthase"/>
</dbReference>
<dbReference type="EMBL" id="CP010951">
    <property type="protein sequence ID" value="AMO23108.1"/>
    <property type="molecule type" value="Genomic_DNA"/>
</dbReference>
<protein>
    <recommendedName>
        <fullName evidence="1">D-glycero-beta-D-manno-heptose 1-phosphate adenylyltransferase</fullName>
        <ecNumber evidence="1">2.7.7.70</ecNumber>
    </recommendedName>
</protein>
<comment type="catalytic activity">
    <reaction evidence="7">
        <text>D-glycero-beta-D-manno-heptose 1-phosphate + ATP + H(+) = ADP-D-glycero-beta-D-manno-heptose + diphosphate</text>
        <dbReference type="Rhea" id="RHEA:27465"/>
        <dbReference type="ChEBI" id="CHEBI:15378"/>
        <dbReference type="ChEBI" id="CHEBI:30616"/>
        <dbReference type="ChEBI" id="CHEBI:33019"/>
        <dbReference type="ChEBI" id="CHEBI:59967"/>
        <dbReference type="ChEBI" id="CHEBI:61593"/>
        <dbReference type="EC" id="2.7.7.70"/>
    </reaction>
</comment>
<keyword evidence="2" id="KW-0808">Transferase</keyword>
<evidence type="ECO:0000256" key="3">
    <source>
        <dbReference type="ARBA" id="ARBA00022695"/>
    </source>
</evidence>
<evidence type="ECO:0000256" key="4">
    <source>
        <dbReference type="ARBA" id="ARBA00022741"/>
    </source>
</evidence>
<evidence type="ECO:0000256" key="7">
    <source>
        <dbReference type="ARBA" id="ARBA00047428"/>
    </source>
</evidence>
<evidence type="ECO:0000256" key="5">
    <source>
        <dbReference type="ARBA" id="ARBA00022840"/>
    </source>
</evidence>
<dbReference type="NCBIfam" id="TIGR02199">
    <property type="entry name" value="rfaE_dom_II"/>
    <property type="match status" value="1"/>
</dbReference>
<dbReference type="NCBIfam" id="TIGR00125">
    <property type="entry name" value="cyt_tran_rel"/>
    <property type="match status" value="1"/>
</dbReference>
<dbReference type="GO" id="GO:0016779">
    <property type="term" value="F:nucleotidyltransferase activity"/>
    <property type="evidence" value="ECO:0007669"/>
    <property type="project" value="UniProtKB-KW"/>
</dbReference>
<evidence type="ECO:0000256" key="1">
    <source>
        <dbReference type="ARBA" id="ARBA00012519"/>
    </source>
</evidence>
<dbReference type="PATRIC" id="fig|94132.3.peg.1965"/>
<keyword evidence="5" id="KW-0067">ATP-binding</keyword>
<dbReference type="InterPro" id="IPR014729">
    <property type="entry name" value="Rossmann-like_a/b/a_fold"/>
</dbReference>
<dbReference type="OrthoDB" id="9795543at2"/>
<dbReference type="InterPro" id="IPR011914">
    <property type="entry name" value="RfaE_dom_II"/>
</dbReference>
<dbReference type="GO" id="GO:0005524">
    <property type="term" value="F:ATP binding"/>
    <property type="evidence" value="ECO:0007669"/>
    <property type="project" value="UniProtKB-KW"/>
</dbReference>
<dbReference type="PANTHER" id="PTHR43793:SF2">
    <property type="entry name" value="BIFUNCTIONAL PROTEIN HLDE"/>
    <property type="match status" value="1"/>
</dbReference>
<organism evidence="9 10">
    <name type="scientific">Ramlibacter tataouinensis</name>
    <dbReference type="NCBI Taxonomy" id="94132"/>
    <lineage>
        <taxon>Bacteria</taxon>
        <taxon>Pseudomonadati</taxon>
        <taxon>Pseudomonadota</taxon>
        <taxon>Betaproteobacteria</taxon>
        <taxon>Burkholderiales</taxon>
        <taxon>Comamonadaceae</taxon>
        <taxon>Ramlibacter</taxon>
    </lineage>
</organism>
<proteinExistence type="predicted"/>
<dbReference type="InterPro" id="IPR004821">
    <property type="entry name" value="Cyt_trans-like"/>
</dbReference>
<keyword evidence="4" id="KW-0547">Nucleotide-binding</keyword>
<evidence type="ECO:0000313" key="9">
    <source>
        <dbReference type="EMBL" id="AMO23108.1"/>
    </source>
</evidence>
<dbReference type="GO" id="GO:0005975">
    <property type="term" value="P:carbohydrate metabolic process"/>
    <property type="evidence" value="ECO:0007669"/>
    <property type="project" value="InterPro"/>
</dbReference>
<evidence type="ECO:0000313" key="10">
    <source>
        <dbReference type="Proteomes" id="UP000070433"/>
    </source>
</evidence>
<dbReference type="SUPFAM" id="SSF52374">
    <property type="entry name" value="Nucleotidylyl transferase"/>
    <property type="match status" value="1"/>
</dbReference>
<accession>A0A127JSX8</accession>
<dbReference type="Pfam" id="PF01467">
    <property type="entry name" value="CTP_transf_like"/>
    <property type="match status" value="1"/>
</dbReference>
<keyword evidence="6" id="KW-0119">Carbohydrate metabolism</keyword>
<dbReference type="GO" id="GO:0016773">
    <property type="term" value="F:phosphotransferase activity, alcohol group as acceptor"/>
    <property type="evidence" value="ECO:0007669"/>
    <property type="project" value="InterPro"/>
</dbReference>
<dbReference type="RefSeq" id="WP_061498567.1">
    <property type="nucleotide sequence ID" value="NZ_CP010951.1"/>
</dbReference>